<evidence type="ECO:0000313" key="1">
    <source>
        <dbReference type="EMBL" id="GAK56226.1"/>
    </source>
</evidence>
<dbReference type="HOGENOM" id="CLU_2894861_0_0_0"/>
<evidence type="ECO:0000313" key="2">
    <source>
        <dbReference type="Proteomes" id="UP000030661"/>
    </source>
</evidence>
<dbReference type="AlphaFoldDB" id="A0A081BV71"/>
<organism evidence="1">
    <name type="scientific">Vecturithrix granuli</name>
    <dbReference type="NCBI Taxonomy" id="1499967"/>
    <lineage>
        <taxon>Bacteria</taxon>
        <taxon>Candidatus Moduliflexota</taxon>
        <taxon>Candidatus Vecturitrichia</taxon>
        <taxon>Candidatus Vecturitrichales</taxon>
        <taxon>Candidatus Vecturitrichaceae</taxon>
        <taxon>Candidatus Vecturithrix</taxon>
    </lineage>
</organism>
<name>A0A081BV71_VECG1</name>
<protein>
    <submittedName>
        <fullName evidence="1">Uncharacterized protein</fullName>
    </submittedName>
</protein>
<keyword evidence="2" id="KW-1185">Reference proteome</keyword>
<dbReference type="STRING" id="1499967.U27_03188"/>
<dbReference type="Proteomes" id="UP000030661">
    <property type="component" value="Unassembled WGS sequence"/>
</dbReference>
<accession>A0A081BV71</accession>
<sequence length="62" mass="6775">MEGKWSGYQITVKYAGKTFSITTQNGVRGLDIPVTVSVVDGTWKAEQKGKEIKITGVVEDKT</sequence>
<proteinExistence type="predicted"/>
<gene>
    <name evidence="1" type="ORF">U27_03188</name>
</gene>
<dbReference type="EMBL" id="DF820464">
    <property type="protein sequence ID" value="GAK56226.1"/>
    <property type="molecule type" value="Genomic_DNA"/>
</dbReference>
<reference evidence="1" key="1">
    <citation type="journal article" date="2015" name="PeerJ">
        <title>First genomic representation of candidate bacterial phylum KSB3 points to enhanced environmental sensing as a trigger of wastewater bulking.</title>
        <authorList>
            <person name="Sekiguchi Y."/>
            <person name="Ohashi A."/>
            <person name="Parks D.H."/>
            <person name="Yamauchi T."/>
            <person name="Tyson G.W."/>
            <person name="Hugenholtz P."/>
        </authorList>
    </citation>
    <scope>NUCLEOTIDE SEQUENCE [LARGE SCALE GENOMIC DNA]</scope>
</reference>